<feature type="domain" description="Ricin B lectin" evidence="2">
    <location>
        <begin position="1217"/>
        <end position="1364"/>
    </location>
</feature>
<sequence>MTRNKTAPIRYYYDFSGSEEEEDEEEGEFVVTPSSPAQHHHTDAGIVNGVAAGVAIKDHHDKKTADNHDETAPIDTVDNQEKENKKTQGQPHHTNTDTGATTCGTAGVCGTIVDGDHKAGVQEQDESADETHSEADTTKDDLKSDSDDDKSLTDASASDSNLSSTSATSSKRRSRRASKKDQDLAAGSVPSRSEENDQSKTHQAASFPGGCFFIKSELNDCVLEVEGDDTKEDAKIGLDRIRPNDYARQLWSFCDGFLVNYKDDSLVLDGSADMATTAGNRVQLSKKNPDASTTDYQQWGLNMDGSIYMKAKNSLLLTVQENEKMPPLVVLSEQHPNGAKEQRWSTIKAVFKKQKAPTITATIEKTVVHRYVRNPHGWFFIHSFLPGSTLKAPQVLTANLDRQGIHTTTLDRGNWHAQLWTYVGGTIVNYETQLAIVVNGLSAGETVKQANQQNQLQQQLCSLTVDGYLIHMNEPTLALVPKDNTVVLSHIDQVQRQDYRWGFLIPEFTVQHHAHVLVSWKIASLKEWRNIRAGSATSSRVQNVSSAVANWPQETFFITAPNGDALIPSKSEALSGLTVRVLTVEEHSAFRWCFKNGYLVHMTTGLVLHSQDLAKGTRLEVRSQRVGKDGLADERQQWIMKTDGSIVSGTNRRLGLGGRDVIQLVDTKKSDQHISWSVFYGHYKKDVLTQFRRYIFSMTSHRSLSQHEGSRQQLVTKTYGVFPKKWIFIRSKQDASLVLTASNSEKGAKLVLAKLDFKNYKQQLWHTRDDQCLVNFATNYVIDVLGGQLTQGANLIQWNEKFLRRHRINQMWGLSVDGHIHPDSQSGLVIAPKKTAKAQDGVELSIVARGSLDHLEQQWTFATPVFRNRSGAVISIHRAENMSTTDIVVDGVAEAPQTHSDRQTYERTGIKKTVTRRWGLFPEVPFFIRLSVGSDRYALTVESKPIAENVKVHQVTLRPMNFKAHKWQLWIFQDGHLINAETGLALDIQLHSKDISIEEGLHAPACVREVSMDDSQFFALGVHGEIHLQSNTRMVVTVANGRRVSVDGAQIGLKLITVCRVVSENKQIDDLVSEESMRWVFFTPIYRKTTTTTTTSSSVAAGAVAGAIADGELESCEDHKMDVQEQNESASDSDSDSESESESESDTTENDSESDSDDKSLTEASASDSGLSNTSAASSKRREAKKDPFIPAADYVPSGFEKIVRFRTHQASSFPETGYFFIKSDLHGYVLDVEGDGIKEDAKISLTRIRSTDFASQLWTFRDGFLVNSKGDSLVLDGSSDMATTTGNRVHLSKKKPDASTADDQQWAWGLEGSIYLKDHRSLVLSVKELERSDKNTYIDVYVQEEKIHLTSKNPHPEQRWEILIPSMIPVSPEPSSAGAKSVTPPAGHSTSTVVAATATAGAAAAATTAIDALSYKWFHKLHRHTNITSEWADNWFMISHGGNNLFLAAGTEKHHSVGIQELGEHDDYMQFLWTFVDGQLINYLYMLRLVLCQKTQRWILVDTDEEKDQGFALDSAGVITLRILYVVYYLRFVPSSSGAHLLETTQEISQAGQHWQLHTPELSDEHSVIEATQARTKAHAWIREQHTTTTSWTITRASTTTTDTKEQTHASNTASIEQGAATCIVHHQHHHADKITSASDKKANTEVQKRLDDSSDGKNEVDKLDEQEKKTHYFHGHRNHPHHPHLGAIADHVSSAVGALASGFGIKRRHQKTAETTGSHHLTLRSPSSATVATSITPSPGVVPEVPHFEIVLVDIKQAAEDRHIHCERKWLNEDPHYVALSYRWGELDEQIVPATKDHYARIVSFHLDDFFKLCQAMQHEPDLKHIKYVWVDAICVDQENIEKRKATIYNMNSIYIQAAAIVAVPDLHASHISTTTAATKRALMDTIQHYRRYLYYLLLGTPEAQQTLVEMDNAWMDQLGVPTSGPQRRDLLLTATTATATATTTTTRAVPTTELRRSNSQLFTQQLMTLIANPRGSTVDALKVKDPEDEGQDQDQQLSSRMIMLECQRFEWQQQLDQRQTDVLQSVQFLQSIMEDWSNRTWVISECHVAKRKTGKLKFWYNQLSCPEFNGQRFFEFEFKKRYDDHNVRSVNSMRLYSSSSSSQYYILIQSKSLI</sequence>
<feature type="compositionally biased region" description="Polar residues" evidence="1">
    <location>
        <begin position="1164"/>
        <end position="1178"/>
    </location>
</feature>
<comment type="caution">
    <text evidence="3">The sequence shown here is derived from an EMBL/GenBank/DDBJ whole genome shotgun (WGS) entry which is preliminary data.</text>
</comment>
<name>A0A1X2I063_9FUNG</name>
<dbReference type="PROSITE" id="PS50231">
    <property type="entry name" value="RICIN_B_LECTIN"/>
    <property type="match status" value="3"/>
</dbReference>
<feature type="domain" description="Ricin B lectin" evidence="2">
    <location>
        <begin position="210"/>
        <end position="347"/>
    </location>
</feature>
<feature type="compositionally biased region" description="Basic and acidic residues" evidence="1">
    <location>
        <begin position="1640"/>
        <end position="1664"/>
    </location>
</feature>
<reference evidence="3 4" key="1">
    <citation type="submission" date="2016-07" db="EMBL/GenBank/DDBJ databases">
        <title>Pervasive Adenine N6-methylation of Active Genes in Fungi.</title>
        <authorList>
            <consortium name="DOE Joint Genome Institute"/>
            <person name="Mondo S.J."/>
            <person name="Dannebaum R.O."/>
            <person name="Kuo R.C."/>
            <person name="Labutti K."/>
            <person name="Haridas S."/>
            <person name="Kuo A."/>
            <person name="Salamov A."/>
            <person name="Ahrendt S.R."/>
            <person name="Lipzen A."/>
            <person name="Sullivan W."/>
            <person name="Andreopoulos W.B."/>
            <person name="Clum A."/>
            <person name="Lindquist E."/>
            <person name="Daum C."/>
            <person name="Ramamoorthy G.K."/>
            <person name="Gryganskyi A."/>
            <person name="Culley D."/>
            <person name="Magnuson J.K."/>
            <person name="James T.Y."/>
            <person name="O'Malley M.A."/>
            <person name="Stajich J.E."/>
            <person name="Spatafora J.W."/>
            <person name="Visel A."/>
            <person name="Grigoriev I.V."/>
        </authorList>
    </citation>
    <scope>NUCLEOTIDE SEQUENCE [LARGE SCALE GENOMIC DNA]</scope>
    <source>
        <strain evidence="3 4">NRRL 1336</strain>
    </source>
</reference>
<protein>
    <recommendedName>
        <fullName evidence="2">Ricin B lectin domain-containing protein</fullName>
    </recommendedName>
</protein>
<dbReference type="InterPro" id="IPR052895">
    <property type="entry name" value="HetReg/Transcr_Mod"/>
</dbReference>
<dbReference type="OrthoDB" id="40579at2759"/>
<gene>
    <name evidence="3" type="ORF">BCR42DRAFT_160251</name>
</gene>
<feature type="compositionally biased region" description="Acidic residues" evidence="1">
    <location>
        <begin position="1131"/>
        <end position="1156"/>
    </location>
</feature>
<dbReference type="PANTHER" id="PTHR24148">
    <property type="entry name" value="ANKYRIN REPEAT DOMAIN-CONTAINING PROTEIN 39 HOMOLOG-RELATED"/>
    <property type="match status" value="1"/>
</dbReference>
<proteinExistence type="predicted"/>
<dbReference type="InterPro" id="IPR035992">
    <property type="entry name" value="Ricin_B-like_lectins"/>
</dbReference>
<feature type="region of interest" description="Disordered" evidence="1">
    <location>
        <begin position="1593"/>
        <end position="1614"/>
    </location>
</feature>
<feature type="compositionally biased region" description="Basic and acidic residues" evidence="1">
    <location>
        <begin position="56"/>
        <end position="71"/>
    </location>
</feature>
<evidence type="ECO:0000256" key="1">
    <source>
        <dbReference type="SAM" id="MobiDB-lite"/>
    </source>
</evidence>
<organism evidence="3 4">
    <name type="scientific">Absidia repens</name>
    <dbReference type="NCBI Taxonomy" id="90262"/>
    <lineage>
        <taxon>Eukaryota</taxon>
        <taxon>Fungi</taxon>
        <taxon>Fungi incertae sedis</taxon>
        <taxon>Mucoromycota</taxon>
        <taxon>Mucoromycotina</taxon>
        <taxon>Mucoromycetes</taxon>
        <taxon>Mucorales</taxon>
        <taxon>Cunninghamellaceae</taxon>
        <taxon>Absidia</taxon>
    </lineage>
</organism>
<feature type="compositionally biased region" description="Basic and acidic residues" evidence="1">
    <location>
        <begin position="129"/>
        <end position="152"/>
    </location>
</feature>
<feature type="region of interest" description="Disordered" evidence="1">
    <location>
        <begin position="55"/>
        <end position="202"/>
    </location>
</feature>
<dbReference type="CDD" id="cd23454">
    <property type="entry name" value="beta-trefoil_Ricin_GllA-1"/>
    <property type="match status" value="2"/>
</dbReference>
<feature type="region of interest" description="Disordered" evidence="1">
    <location>
        <begin position="1710"/>
        <end position="1739"/>
    </location>
</feature>
<dbReference type="Pfam" id="PF06985">
    <property type="entry name" value="HET"/>
    <property type="match status" value="1"/>
</dbReference>
<dbReference type="PANTHER" id="PTHR24148:SF64">
    <property type="entry name" value="HETEROKARYON INCOMPATIBILITY DOMAIN-CONTAINING PROTEIN"/>
    <property type="match status" value="1"/>
</dbReference>
<feature type="compositionally biased region" description="Polar residues" evidence="1">
    <location>
        <begin position="1715"/>
        <end position="1739"/>
    </location>
</feature>
<feature type="region of interest" description="Disordered" evidence="1">
    <location>
        <begin position="1"/>
        <end position="43"/>
    </location>
</feature>
<dbReference type="STRING" id="90262.A0A1X2I063"/>
<dbReference type="Gene3D" id="2.80.10.50">
    <property type="match status" value="4"/>
</dbReference>
<dbReference type="SMART" id="SM00458">
    <property type="entry name" value="RICIN"/>
    <property type="match status" value="3"/>
</dbReference>
<feature type="domain" description="Ricin B lectin" evidence="2">
    <location>
        <begin position="685"/>
        <end position="815"/>
    </location>
</feature>
<dbReference type="SUPFAM" id="SSF50370">
    <property type="entry name" value="Ricin B-like lectins"/>
    <property type="match status" value="3"/>
</dbReference>
<feature type="compositionally biased region" description="Low complexity" evidence="1">
    <location>
        <begin position="153"/>
        <end position="169"/>
    </location>
</feature>
<feature type="region of interest" description="Disordered" evidence="1">
    <location>
        <begin position="1122"/>
        <end position="1185"/>
    </location>
</feature>
<feature type="compositionally biased region" description="Low complexity" evidence="1">
    <location>
        <begin position="96"/>
        <end position="111"/>
    </location>
</feature>
<feature type="region of interest" description="Disordered" evidence="1">
    <location>
        <begin position="1629"/>
        <end position="1664"/>
    </location>
</feature>
<evidence type="ECO:0000259" key="2">
    <source>
        <dbReference type="SMART" id="SM00458"/>
    </source>
</evidence>
<evidence type="ECO:0000313" key="3">
    <source>
        <dbReference type="EMBL" id="ORZ06512.1"/>
    </source>
</evidence>
<feature type="compositionally biased region" description="Low complexity" evidence="1">
    <location>
        <begin position="1593"/>
        <end position="1603"/>
    </location>
</feature>
<keyword evidence="4" id="KW-1185">Reference proteome</keyword>
<feature type="compositionally biased region" description="Acidic residues" evidence="1">
    <location>
        <begin position="17"/>
        <end position="28"/>
    </location>
</feature>
<dbReference type="EMBL" id="MCGE01000039">
    <property type="protein sequence ID" value="ORZ06512.1"/>
    <property type="molecule type" value="Genomic_DNA"/>
</dbReference>
<accession>A0A1X2I063</accession>
<dbReference type="InterPro" id="IPR010730">
    <property type="entry name" value="HET"/>
</dbReference>
<dbReference type="Proteomes" id="UP000193560">
    <property type="component" value="Unassembled WGS sequence"/>
</dbReference>
<evidence type="ECO:0000313" key="4">
    <source>
        <dbReference type="Proteomes" id="UP000193560"/>
    </source>
</evidence>
<dbReference type="InterPro" id="IPR000772">
    <property type="entry name" value="Ricin_B_lectin"/>
</dbReference>